<proteinExistence type="predicted"/>
<reference evidence="1 2" key="1">
    <citation type="submission" date="2018-06" db="EMBL/GenBank/DDBJ databases">
        <title>A transcriptomic atlas of mushroom development highlights an independent origin of complex multicellularity.</title>
        <authorList>
            <consortium name="DOE Joint Genome Institute"/>
            <person name="Krizsan K."/>
            <person name="Almasi E."/>
            <person name="Merenyi Z."/>
            <person name="Sahu N."/>
            <person name="Viragh M."/>
            <person name="Koszo T."/>
            <person name="Mondo S."/>
            <person name="Kiss B."/>
            <person name="Balint B."/>
            <person name="Kues U."/>
            <person name="Barry K."/>
            <person name="Hegedus J.C."/>
            <person name="Henrissat B."/>
            <person name="Johnson J."/>
            <person name="Lipzen A."/>
            <person name="Ohm R."/>
            <person name="Nagy I."/>
            <person name="Pangilinan J."/>
            <person name="Yan J."/>
            <person name="Xiong Y."/>
            <person name="Grigoriev I.V."/>
            <person name="Hibbett D.S."/>
            <person name="Nagy L.G."/>
        </authorList>
    </citation>
    <scope>NUCLEOTIDE SEQUENCE [LARGE SCALE GENOMIC DNA]</scope>
    <source>
        <strain evidence="1 2">SZMC22713</strain>
    </source>
</reference>
<keyword evidence="2" id="KW-1185">Reference proteome</keyword>
<evidence type="ECO:0000313" key="1">
    <source>
        <dbReference type="EMBL" id="TDL13868.1"/>
    </source>
</evidence>
<sequence length="91" mass="9821">MSAAGRPHDCWAESTAVGGFYFSFLPRHSKHNFYCGLIVQASSGTVNVIAHICADISGPALKVLICRLTDSSAWVNPFDLGLQVTPGRTFH</sequence>
<evidence type="ECO:0000313" key="2">
    <source>
        <dbReference type="Proteomes" id="UP000294933"/>
    </source>
</evidence>
<name>A0A4Y7PFP0_9AGAM</name>
<organism evidence="1 2">
    <name type="scientific">Rickenella mellea</name>
    <dbReference type="NCBI Taxonomy" id="50990"/>
    <lineage>
        <taxon>Eukaryota</taxon>
        <taxon>Fungi</taxon>
        <taxon>Dikarya</taxon>
        <taxon>Basidiomycota</taxon>
        <taxon>Agaricomycotina</taxon>
        <taxon>Agaricomycetes</taxon>
        <taxon>Hymenochaetales</taxon>
        <taxon>Rickenellaceae</taxon>
        <taxon>Rickenella</taxon>
    </lineage>
</organism>
<accession>A0A4Y7PFP0</accession>
<dbReference type="EMBL" id="ML170444">
    <property type="protein sequence ID" value="TDL13868.1"/>
    <property type="molecule type" value="Genomic_DNA"/>
</dbReference>
<protein>
    <submittedName>
        <fullName evidence="1">Uncharacterized protein</fullName>
    </submittedName>
</protein>
<gene>
    <name evidence="1" type="ORF">BD410DRAFT_317604</name>
</gene>
<dbReference type="Proteomes" id="UP000294933">
    <property type="component" value="Unassembled WGS sequence"/>
</dbReference>
<dbReference type="AlphaFoldDB" id="A0A4Y7PFP0"/>
<dbReference type="VEuPathDB" id="FungiDB:BD410DRAFT_317604"/>